<gene>
    <name evidence="1" type="ORF">BofuT4_P123120.1</name>
</gene>
<organism evidence="1 2">
    <name type="scientific">Botryotinia fuckeliana (strain T4)</name>
    <name type="common">Noble rot fungus</name>
    <name type="synonym">Botrytis cinerea</name>
    <dbReference type="NCBI Taxonomy" id="999810"/>
    <lineage>
        <taxon>Eukaryota</taxon>
        <taxon>Fungi</taxon>
        <taxon>Dikarya</taxon>
        <taxon>Ascomycota</taxon>
        <taxon>Pezizomycotina</taxon>
        <taxon>Leotiomycetes</taxon>
        <taxon>Helotiales</taxon>
        <taxon>Sclerotiniaceae</taxon>
        <taxon>Botrytis</taxon>
    </lineage>
</organism>
<reference evidence="2" key="1">
    <citation type="journal article" date="2011" name="PLoS Genet.">
        <title>Genomic analysis of the necrotrophic fungal pathogens Sclerotinia sclerotiorum and Botrytis cinerea.</title>
        <authorList>
            <person name="Amselem J."/>
            <person name="Cuomo C.A."/>
            <person name="van Kan J.A."/>
            <person name="Viaud M."/>
            <person name="Benito E.P."/>
            <person name="Couloux A."/>
            <person name="Coutinho P.M."/>
            <person name="de Vries R.P."/>
            <person name="Dyer P.S."/>
            <person name="Fillinger S."/>
            <person name="Fournier E."/>
            <person name="Gout L."/>
            <person name="Hahn M."/>
            <person name="Kohn L."/>
            <person name="Lapalu N."/>
            <person name="Plummer K.M."/>
            <person name="Pradier J.M."/>
            <person name="Quevillon E."/>
            <person name="Sharon A."/>
            <person name="Simon A."/>
            <person name="ten Have A."/>
            <person name="Tudzynski B."/>
            <person name="Tudzynski P."/>
            <person name="Wincker P."/>
            <person name="Andrew M."/>
            <person name="Anthouard V."/>
            <person name="Beever R.E."/>
            <person name="Beffa R."/>
            <person name="Benoit I."/>
            <person name="Bouzid O."/>
            <person name="Brault B."/>
            <person name="Chen Z."/>
            <person name="Choquer M."/>
            <person name="Collemare J."/>
            <person name="Cotton P."/>
            <person name="Danchin E.G."/>
            <person name="Da Silva C."/>
            <person name="Gautier A."/>
            <person name="Giraud C."/>
            <person name="Giraud T."/>
            <person name="Gonzalez C."/>
            <person name="Grossetete S."/>
            <person name="Guldener U."/>
            <person name="Henrissat B."/>
            <person name="Howlett B.J."/>
            <person name="Kodira C."/>
            <person name="Kretschmer M."/>
            <person name="Lappartient A."/>
            <person name="Leroch M."/>
            <person name="Levis C."/>
            <person name="Mauceli E."/>
            <person name="Neuveglise C."/>
            <person name="Oeser B."/>
            <person name="Pearson M."/>
            <person name="Poulain J."/>
            <person name="Poussereau N."/>
            <person name="Quesneville H."/>
            <person name="Rascle C."/>
            <person name="Schumacher J."/>
            <person name="Segurens B."/>
            <person name="Sexton A."/>
            <person name="Silva E."/>
            <person name="Sirven C."/>
            <person name="Soanes D.M."/>
            <person name="Talbot N.J."/>
            <person name="Templeton M."/>
            <person name="Yandava C."/>
            <person name="Yarden O."/>
            <person name="Zeng Q."/>
            <person name="Rollins J.A."/>
            <person name="Lebrun M.H."/>
            <person name="Dickman M."/>
        </authorList>
    </citation>
    <scope>NUCLEOTIDE SEQUENCE [LARGE SCALE GENOMIC DNA]</scope>
    <source>
        <strain evidence="2">T4</strain>
    </source>
</reference>
<accession>G2YNU5</accession>
<protein>
    <submittedName>
        <fullName evidence="1">Uncharacterized protein</fullName>
    </submittedName>
</protein>
<dbReference type="Proteomes" id="UP000008177">
    <property type="component" value="Unplaced contigs"/>
</dbReference>
<evidence type="ECO:0000313" key="1">
    <source>
        <dbReference type="EMBL" id="CCD53293.1"/>
    </source>
</evidence>
<proteinExistence type="predicted"/>
<name>G2YNU5_BOTF4</name>
<evidence type="ECO:0000313" key="2">
    <source>
        <dbReference type="Proteomes" id="UP000008177"/>
    </source>
</evidence>
<dbReference type="HOGENOM" id="CLU_2236204_0_0_1"/>
<dbReference type="InParanoid" id="G2YNU5"/>
<dbReference type="AlphaFoldDB" id="G2YNU5"/>
<sequence>MSYNDHLCKPNAYPPTCPFRKEEIKHLERKCVRCLKREGFFITNESHQNAKTRRLSEAAEIRKGTILTLKRLEQAEEFVKEEKRQNMLRRRHTEKGDKTRKCVIM</sequence>
<dbReference type="EMBL" id="FQ790346">
    <property type="protein sequence ID" value="CCD53293.1"/>
    <property type="molecule type" value="Genomic_DNA"/>
</dbReference>